<proteinExistence type="inferred from homology"/>
<reference evidence="10" key="1">
    <citation type="submission" date="2015-08" db="EMBL/GenBank/DDBJ databases">
        <authorList>
            <person name="Kim K.M."/>
        </authorList>
    </citation>
    <scope>NUCLEOTIDE SEQUENCE [LARGE SCALE GENOMIC DNA]</scope>
    <source>
        <strain evidence="10">KCTC 23892</strain>
    </source>
</reference>
<keyword evidence="1 8" id="KW-0963">Cytoplasm</keyword>
<keyword evidence="10" id="KW-1185">Reference proteome</keyword>
<name>A0A1B3B8W2_9GAMM</name>
<dbReference type="GO" id="GO:0042803">
    <property type="term" value="F:protein homodimerization activity"/>
    <property type="evidence" value="ECO:0007669"/>
    <property type="project" value="UniProtKB-ARBA"/>
</dbReference>
<dbReference type="HAMAP" id="MF_00336">
    <property type="entry name" value="BioD"/>
    <property type="match status" value="1"/>
</dbReference>
<dbReference type="OrthoDB" id="9802097at2"/>
<dbReference type="FunFam" id="3.40.50.300:FF:000292">
    <property type="entry name" value="ATP-dependent dethiobiotin synthetase BioD"/>
    <property type="match status" value="1"/>
</dbReference>
<evidence type="ECO:0000256" key="1">
    <source>
        <dbReference type="ARBA" id="ARBA00022490"/>
    </source>
</evidence>
<feature type="binding site" evidence="8">
    <location>
        <begin position="118"/>
        <end position="121"/>
    </location>
    <ligand>
        <name>ATP</name>
        <dbReference type="ChEBI" id="CHEBI:30616"/>
    </ligand>
</feature>
<comment type="catalytic activity">
    <reaction evidence="8">
        <text>(7R,8S)-7,8-diammoniononanoate + CO2 + ATP = (4R,5S)-dethiobiotin + ADP + phosphate + 3 H(+)</text>
        <dbReference type="Rhea" id="RHEA:15805"/>
        <dbReference type="ChEBI" id="CHEBI:15378"/>
        <dbReference type="ChEBI" id="CHEBI:16526"/>
        <dbReference type="ChEBI" id="CHEBI:30616"/>
        <dbReference type="ChEBI" id="CHEBI:43474"/>
        <dbReference type="ChEBI" id="CHEBI:149469"/>
        <dbReference type="ChEBI" id="CHEBI:149473"/>
        <dbReference type="ChEBI" id="CHEBI:456216"/>
        <dbReference type="EC" id="6.3.3.3"/>
    </reaction>
</comment>
<comment type="caution">
    <text evidence="8">Lacks conserved residue(s) required for the propagation of feature annotation.</text>
</comment>
<comment type="function">
    <text evidence="8">Catalyzes a mechanistically unusual reaction, the ATP-dependent insertion of CO2 between the N7 and N8 nitrogen atoms of 7,8-diaminopelargonic acid (DAPA, also called 7,8-diammoniononanoate) to form a ureido ring.</text>
</comment>
<dbReference type="GO" id="GO:0004141">
    <property type="term" value="F:dethiobiotin synthase activity"/>
    <property type="evidence" value="ECO:0007669"/>
    <property type="project" value="UniProtKB-UniRule"/>
</dbReference>
<keyword evidence="3 8" id="KW-0479">Metal-binding</keyword>
<organism evidence="9 10">
    <name type="scientific">Kangiella sediminilitoris</name>
    <dbReference type="NCBI Taxonomy" id="1144748"/>
    <lineage>
        <taxon>Bacteria</taxon>
        <taxon>Pseudomonadati</taxon>
        <taxon>Pseudomonadota</taxon>
        <taxon>Gammaproteobacteria</taxon>
        <taxon>Kangiellales</taxon>
        <taxon>Kangiellaceae</taxon>
        <taxon>Kangiella</taxon>
    </lineage>
</organism>
<dbReference type="STRING" id="1144748.KS2013_462"/>
<dbReference type="PIRSF" id="PIRSF006755">
    <property type="entry name" value="DTB_synth"/>
    <property type="match status" value="1"/>
</dbReference>
<comment type="cofactor">
    <cofactor evidence="8">
        <name>Mg(2+)</name>
        <dbReference type="ChEBI" id="CHEBI:18420"/>
    </cofactor>
</comment>
<comment type="subcellular location">
    <subcellularLocation>
        <location evidence="8">Cytoplasm</location>
    </subcellularLocation>
</comment>
<dbReference type="GO" id="GO:0009102">
    <property type="term" value="P:biotin biosynthetic process"/>
    <property type="evidence" value="ECO:0007669"/>
    <property type="project" value="UniProtKB-UniRule"/>
</dbReference>
<dbReference type="PANTHER" id="PTHR43210:SF5">
    <property type="entry name" value="DETHIOBIOTIN SYNTHETASE"/>
    <property type="match status" value="1"/>
</dbReference>
<feature type="binding site" evidence="8">
    <location>
        <position position="58"/>
    </location>
    <ligand>
        <name>ATP</name>
        <dbReference type="ChEBI" id="CHEBI:30616"/>
    </ligand>
</feature>
<dbReference type="NCBIfam" id="TIGR00347">
    <property type="entry name" value="bioD"/>
    <property type="match status" value="1"/>
</dbReference>
<dbReference type="Gene3D" id="3.40.50.300">
    <property type="entry name" value="P-loop containing nucleotide triphosphate hydrolases"/>
    <property type="match status" value="1"/>
</dbReference>
<dbReference type="EC" id="6.3.3.3" evidence="8"/>
<comment type="pathway">
    <text evidence="8">Cofactor biosynthesis; biotin biosynthesis; biotin from 7,8-diaminononanoate: step 1/2.</text>
</comment>
<evidence type="ECO:0000313" key="9">
    <source>
        <dbReference type="EMBL" id="AOE49186.1"/>
    </source>
</evidence>
<dbReference type="AlphaFoldDB" id="A0A1B3B8W2"/>
<protein>
    <recommendedName>
        <fullName evidence="8">ATP-dependent dethiobiotin synthetase BioD</fullName>
        <ecNumber evidence="8">6.3.3.3</ecNumber>
    </recommendedName>
    <alternativeName>
        <fullName evidence="8">DTB synthetase</fullName>
        <shortName evidence="8">DTBS</shortName>
    </alternativeName>
    <alternativeName>
        <fullName evidence="8">Dethiobiotin synthase</fullName>
    </alternativeName>
</protein>
<keyword evidence="7 8" id="KW-0460">Magnesium</keyword>
<keyword evidence="5 8" id="KW-0093">Biotin biosynthesis</keyword>
<evidence type="ECO:0000256" key="5">
    <source>
        <dbReference type="ARBA" id="ARBA00022756"/>
    </source>
</evidence>
<dbReference type="Pfam" id="PF13500">
    <property type="entry name" value="AAA_26"/>
    <property type="match status" value="1"/>
</dbReference>
<dbReference type="UniPathway" id="UPA00078">
    <property type="reaction ID" value="UER00161"/>
</dbReference>
<dbReference type="InterPro" id="IPR027417">
    <property type="entry name" value="P-loop_NTPase"/>
</dbReference>
<comment type="similarity">
    <text evidence="8">Belongs to the dethiobiotin synthetase family.</text>
</comment>
<keyword evidence="2 8" id="KW-0436">Ligase</keyword>
<gene>
    <name evidence="8" type="primary">bioD</name>
    <name evidence="9" type="ORF">KS2013_462</name>
</gene>
<dbReference type="EMBL" id="CP012418">
    <property type="protein sequence ID" value="AOE49186.1"/>
    <property type="molecule type" value="Genomic_DNA"/>
</dbReference>
<evidence type="ECO:0000313" key="10">
    <source>
        <dbReference type="Proteomes" id="UP000094147"/>
    </source>
</evidence>
<dbReference type="SUPFAM" id="SSF52540">
    <property type="entry name" value="P-loop containing nucleoside triphosphate hydrolases"/>
    <property type="match status" value="1"/>
</dbReference>
<feature type="binding site" evidence="8">
    <location>
        <begin position="16"/>
        <end position="21"/>
    </location>
    <ligand>
        <name>ATP</name>
        <dbReference type="ChEBI" id="CHEBI:30616"/>
    </ligand>
</feature>
<keyword evidence="4 8" id="KW-0547">Nucleotide-binding</keyword>
<keyword evidence="6 8" id="KW-0067">ATP-binding</keyword>
<evidence type="ECO:0000256" key="7">
    <source>
        <dbReference type="ARBA" id="ARBA00022842"/>
    </source>
</evidence>
<dbReference type="GO" id="GO:0005524">
    <property type="term" value="F:ATP binding"/>
    <property type="evidence" value="ECO:0007669"/>
    <property type="project" value="UniProtKB-UniRule"/>
</dbReference>
<evidence type="ECO:0000256" key="3">
    <source>
        <dbReference type="ARBA" id="ARBA00022723"/>
    </source>
</evidence>
<dbReference type="PANTHER" id="PTHR43210">
    <property type="entry name" value="DETHIOBIOTIN SYNTHETASE"/>
    <property type="match status" value="1"/>
</dbReference>
<dbReference type="PATRIC" id="fig|1144748.3.peg.469"/>
<dbReference type="KEGG" id="ksd:KS2013_462"/>
<comment type="subunit">
    <text evidence="8">Homodimer.</text>
</comment>
<feature type="binding site" evidence="8">
    <location>
        <position position="45"/>
    </location>
    <ligand>
        <name>substrate</name>
    </ligand>
</feature>
<evidence type="ECO:0000256" key="6">
    <source>
        <dbReference type="ARBA" id="ARBA00022840"/>
    </source>
</evidence>
<feature type="binding site" evidence="8">
    <location>
        <position position="118"/>
    </location>
    <ligand>
        <name>Mg(2+)</name>
        <dbReference type="ChEBI" id="CHEBI:18420"/>
    </ligand>
</feature>
<accession>A0A1B3B8W2</accession>
<dbReference type="GO" id="GO:0000287">
    <property type="term" value="F:magnesium ion binding"/>
    <property type="evidence" value="ECO:0007669"/>
    <property type="project" value="UniProtKB-UniRule"/>
</dbReference>
<feature type="binding site" evidence="8">
    <location>
        <position position="58"/>
    </location>
    <ligand>
        <name>Mg(2+)</name>
        <dbReference type="ChEBI" id="CHEBI:18420"/>
    </ligand>
</feature>
<dbReference type="CDD" id="cd03109">
    <property type="entry name" value="DTBS"/>
    <property type="match status" value="1"/>
</dbReference>
<feature type="binding site" evidence="8">
    <location>
        <position position="20"/>
    </location>
    <ligand>
        <name>Mg(2+)</name>
        <dbReference type="ChEBI" id="CHEBI:18420"/>
    </ligand>
</feature>
<dbReference type="GO" id="GO:0005829">
    <property type="term" value="C:cytosol"/>
    <property type="evidence" value="ECO:0007669"/>
    <property type="project" value="TreeGrafter"/>
</dbReference>
<evidence type="ECO:0000256" key="2">
    <source>
        <dbReference type="ARBA" id="ARBA00022598"/>
    </source>
</evidence>
<dbReference type="Proteomes" id="UP000094147">
    <property type="component" value="Chromosome"/>
</dbReference>
<feature type="active site" evidence="8">
    <location>
        <position position="41"/>
    </location>
</feature>
<sequence>MNKGQRKFFVTGTDTEIGKTFISAALLRALAHKGKKAAGLKPIASDAQPVQGIMKNEDALELQKAASMSLSYSEINPFCFEPAIAPHIAADLAGTSLSVERLQNSVIIPDDAETVLIEGAGGWLTPLNNQETYADWVEQSGFEVILVVGMKLGCLNHAMLSVRDIERRGLKLAGWVANFPVGKMNMAEDNVQWLKSNIEAPCLGIVPQQDASQDADSVSQLLDVSSLL</sequence>
<dbReference type="RefSeq" id="WP_068989144.1">
    <property type="nucleotide sequence ID" value="NZ_CP012418.1"/>
</dbReference>
<evidence type="ECO:0000256" key="8">
    <source>
        <dbReference type="HAMAP-Rule" id="MF_00336"/>
    </source>
</evidence>
<dbReference type="InterPro" id="IPR004472">
    <property type="entry name" value="DTB_synth_BioD"/>
</dbReference>
<evidence type="ECO:0000256" key="4">
    <source>
        <dbReference type="ARBA" id="ARBA00022741"/>
    </source>
</evidence>